<evidence type="ECO:0000313" key="3">
    <source>
        <dbReference type="EMBL" id="HIT94532.1"/>
    </source>
</evidence>
<accession>A0A9D1H611</accession>
<dbReference type="PANTHER" id="PTHR33169">
    <property type="entry name" value="PADR-FAMILY TRANSCRIPTIONAL REGULATOR"/>
    <property type="match status" value="1"/>
</dbReference>
<feature type="domain" description="Transcription regulator PadR N-terminal" evidence="2">
    <location>
        <begin position="14"/>
        <end position="79"/>
    </location>
</feature>
<reference evidence="3" key="2">
    <citation type="journal article" date="2021" name="PeerJ">
        <title>Extensive microbial diversity within the chicken gut microbiome revealed by metagenomics and culture.</title>
        <authorList>
            <person name="Gilroy R."/>
            <person name="Ravi A."/>
            <person name="Getino M."/>
            <person name="Pursley I."/>
            <person name="Horton D.L."/>
            <person name="Alikhan N.F."/>
            <person name="Baker D."/>
            <person name="Gharbi K."/>
            <person name="Hall N."/>
            <person name="Watson M."/>
            <person name="Adriaenssens E.M."/>
            <person name="Foster-Nyarko E."/>
            <person name="Jarju S."/>
            <person name="Secka A."/>
            <person name="Antonio M."/>
            <person name="Oren A."/>
            <person name="Chaudhuri R.R."/>
            <person name="La Ragione R."/>
            <person name="Hildebrand F."/>
            <person name="Pallen M.J."/>
        </authorList>
    </citation>
    <scope>NUCLEOTIDE SEQUENCE</scope>
    <source>
        <strain evidence="3">ChiBcec7-5410</strain>
    </source>
</reference>
<dbReference type="AlphaFoldDB" id="A0A9D1H611"/>
<proteinExistence type="predicted"/>
<gene>
    <name evidence="3" type="ORF">IAC43_05055</name>
</gene>
<comment type="caution">
    <text evidence="3">The sequence shown here is derived from an EMBL/GenBank/DDBJ whole genome shotgun (WGS) entry which is preliminary data.</text>
</comment>
<name>A0A9D1H611_9FIRM</name>
<dbReference type="InterPro" id="IPR052509">
    <property type="entry name" value="Metal_resp_DNA-bind_regulator"/>
</dbReference>
<reference evidence="3" key="1">
    <citation type="submission" date="2020-10" db="EMBL/GenBank/DDBJ databases">
        <authorList>
            <person name="Gilroy R."/>
        </authorList>
    </citation>
    <scope>NUCLEOTIDE SEQUENCE</scope>
    <source>
        <strain evidence="3">ChiBcec7-5410</strain>
    </source>
</reference>
<evidence type="ECO:0000256" key="1">
    <source>
        <dbReference type="SAM" id="MobiDB-lite"/>
    </source>
</evidence>
<dbReference type="Proteomes" id="UP000824160">
    <property type="component" value="Unassembled WGS sequence"/>
</dbReference>
<evidence type="ECO:0000259" key="2">
    <source>
        <dbReference type="Pfam" id="PF03551"/>
    </source>
</evidence>
<dbReference type="InterPro" id="IPR036388">
    <property type="entry name" value="WH-like_DNA-bd_sf"/>
</dbReference>
<dbReference type="Gene3D" id="1.10.10.10">
    <property type="entry name" value="Winged helix-like DNA-binding domain superfamily/Winged helix DNA-binding domain"/>
    <property type="match status" value="1"/>
</dbReference>
<dbReference type="SUPFAM" id="SSF46785">
    <property type="entry name" value="Winged helix' DNA-binding domain"/>
    <property type="match status" value="1"/>
</dbReference>
<dbReference type="InterPro" id="IPR005149">
    <property type="entry name" value="Tscrpt_reg_PadR_N"/>
</dbReference>
<dbReference type="Pfam" id="PF03551">
    <property type="entry name" value="PadR"/>
    <property type="match status" value="1"/>
</dbReference>
<dbReference type="EMBL" id="DVLW01000135">
    <property type="protein sequence ID" value="HIT94532.1"/>
    <property type="molecule type" value="Genomic_DNA"/>
</dbReference>
<feature type="compositionally biased region" description="Basic and acidic residues" evidence="1">
    <location>
        <begin position="110"/>
        <end position="121"/>
    </location>
</feature>
<dbReference type="PANTHER" id="PTHR33169:SF14">
    <property type="entry name" value="TRANSCRIPTIONAL REGULATOR RV3488"/>
    <property type="match status" value="1"/>
</dbReference>
<dbReference type="InterPro" id="IPR036390">
    <property type="entry name" value="WH_DNA-bd_sf"/>
</dbReference>
<feature type="region of interest" description="Disordered" evidence="1">
    <location>
        <begin position="100"/>
        <end position="142"/>
    </location>
</feature>
<protein>
    <submittedName>
        <fullName evidence="3">PadR family transcriptional regulator</fullName>
    </submittedName>
</protein>
<sequence length="142" mass="16021">MAFQIGSTLLDACVLAVLADGDAYGYRLTQQIREVVEISESTLYPVLRRLQKDGAVSSYDQPYMGRNRRYYKLTGKGLELFEGYKEEWISFRDRIDRLMMGQMPGQQADNHTDCQAERPEQNGDDVTSPGSDTDGGKDGIRL</sequence>
<evidence type="ECO:0000313" key="4">
    <source>
        <dbReference type="Proteomes" id="UP000824160"/>
    </source>
</evidence>
<organism evidence="3 4">
    <name type="scientific">Candidatus Faecivivens stercoripullorum</name>
    <dbReference type="NCBI Taxonomy" id="2840805"/>
    <lineage>
        <taxon>Bacteria</taxon>
        <taxon>Bacillati</taxon>
        <taxon>Bacillota</taxon>
        <taxon>Clostridia</taxon>
        <taxon>Eubacteriales</taxon>
        <taxon>Oscillospiraceae</taxon>
        <taxon>Oscillospiraceae incertae sedis</taxon>
        <taxon>Candidatus Faecivivens</taxon>
    </lineage>
</organism>